<protein>
    <recommendedName>
        <fullName evidence="3">F-box domain-containing protein</fullName>
    </recommendedName>
</protein>
<dbReference type="EMBL" id="KQ086944">
    <property type="protein sequence ID" value="KLO03860.1"/>
    <property type="molecule type" value="Genomic_DNA"/>
</dbReference>
<dbReference type="InParanoid" id="A0A0H2QWA1"/>
<evidence type="ECO:0008006" key="3">
    <source>
        <dbReference type="Google" id="ProtNLM"/>
    </source>
</evidence>
<dbReference type="AlphaFoldDB" id="A0A0H2QWA1"/>
<accession>A0A0H2QWA1</accession>
<sequence length="213" mass="24261">MPNVLDVRFVGVDLSTLLDFLARHPSVKVVRLDGVLDLRKVQANPLALPNLSRIEGDEVQISRFLKFLEPRSRFQSLSVFFRDDFNLDTPPSPFDASACLSALRRLGELHGDASISLKFNFMSLRQFTSQFFHIRRESRPEVLLCVDMMQVNFSGFPPALTAMLLSGCIKWLTLFNHISVLRVGIAEGVITDEDRKRYLQVLMERFETATITL</sequence>
<evidence type="ECO:0000313" key="2">
    <source>
        <dbReference type="Proteomes" id="UP000053477"/>
    </source>
</evidence>
<proteinExistence type="predicted"/>
<dbReference type="Proteomes" id="UP000053477">
    <property type="component" value="Unassembled WGS sequence"/>
</dbReference>
<reference evidence="1 2" key="1">
    <citation type="submission" date="2015-04" db="EMBL/GenBank/DDBJ databases">
        <title>Complete genome sequence of Schizopora paradoxa KUC8140, a cosmopolitan wood degrader in East Asia.</title>
        <authorList>
            <consortium name="DOE Joint Genome Institute"/>
            <person name="Min B."/>
            <person name="Park H."/>
            <person name="Jang Y."/>
            <person name="Kim J.-J."/>
            <person name="Kim K.H."/>
            <person name="Pangilinan J."/>
            <person name="Lipzen A."/>
            <person name="Riley R."/>
            <person name="Grigoriev I.V."/>
            <person name="Spatafora J.W."/>
            <person name="Choi I.-G."/>
        </authorList>
    </citation>
    <scope>NUCLEOTIDE SEQUENCE [LARGE SCALE GENOMIC DNA]</scope>
    <source>
        <strain evidence="1 2">KUC8140</strain>
    </source>
</reference>
<evidence type="ECO:0000313" key="1">
    <source>
        <dbReference type="EMBL" id="KLO03860.1"/>
    </source>
</evidence>
<gene>
    <name evidence="1" type="ORF">SCHPADRAFT_948245</name>
</gene>
<name>A0A0H2QWA1_9AGAM</name>
<organism evidence="1 2">
    <name type="scientific">Schizopora paradoxa</name>
    <dbReference type="NCBI Taxonomy" id="27342"/>
    <lineage>
        <taxon>Eukaryota</taxon>
        <taxon>Fungi</taxon>
        <taxon>Dikarya</taxon>
        <taxon>Basidiomycota</taxon>
        <taxon>Agaricomycotina</taxon>
        <taxon>Agaricomycetes</taxon>
        <taxon>Hymenochaetales</taxon>
        <taxon>Schizoporaceae</taxon>
        <taxon>Schizopora</taxon>
    </lineage>
</organism>
<keyword evidence="2" id="KW-1185">Reference proteome</keyword>